<proteinExistence type="predicted"/>
<accession>A0A096AFE6</accession>
<dbReference type="Proteomes" id="UP000029525">
    <property type="component" value="Unassembled WGS sequence"/>
</dbReference>
<dbReference type="SUPFAM" id="SSF143422">
    <property type="entry name" value="Transposase IS200-like"/>
    <property type="match status" value="1"/>
</dbReference>
<dbReference type="GO" id="GO:0006313">
    <property type="term" value="P:DNA transposition"/>
    <property type="evidence" value="ECO:0007669"/>
    <property type="project" value="InterPro"/>
</dbReference>
<evidence type="ECO:0000259" key="1">
    <source>
        <dbReference type="SMART" id="SM01321"/>
    </source>
</evidence>
<dbReference type="NCBIfam" id="NF033573">
    <property type="entry name" value="transpos_IS200"/>
    <property type="match status" value="1"/>
</dbReference>
<dbReference type="InterPro" id="IPR002686">
    <property type="entry name" value="Transposase_17"/>
</dbReference>
<dbReference type="GO" id="GO:0004803">
    <property type="term" value="F:transposase activity"/>
    <property type="evidence" value="ECO:0007669"/>
    <property type="project" value="InterPro"/>
</dbReference>
<protein>
    <submittedName>
        <fullName evidence="2">Transposase</fullName>
    </submittedName>
</protein>
<dbReference type="Pfam" id="PF01797">
    <property type="entry name" value="Y1_Tnp"/>
    <property type="match status" value="1"/>
</dbReference>
<reference evidence="2 3" key="1">
    <citation type="submission" date="2014-07" db="EMBL/GenBank/DDBJ databases">
        <authorList>
            <person name="McCorrison J."/>
            <person name="Sanka R."/>
            <person name="Torralba M."/>
            <person name="Gillis M."/>
            <person name="Haft D.H."/>
            <person name="Methe B."/>
            <person name="Sutton G."/>
            <person name="Nelson K.E."/>
        </authorList>
    </citation>
    <scope>NUCLEOTIDE SEQUENCE [LARGE SCALE GENOMIC DNA]</scope>
    <source>
        <strain evidence="2 3">DNF00320</strain>
    </source>
</reference>
<gene>
    <name evidence="2" type="ORF">HMPREF0647_01730</name>
</gene>
<dbReference type="EMBL" id="JRNQ01000005">
    <property type="protein sequence ID" value="KGF45645.1"/>
    <property type="molecule type" value="Genomic_DNA"/>
</dbReference>
<comment type="caution">
    <text evidence="2">The sequence shown here is derived from an EMBL/GenBank/DDBJ whole genome shotgun (WGS) entry which is preliminary data.</text>
</comment>
<name>A0A096AFE6_9BACT</name>
<dbReference type="GO" id="GO:0003677">
    <property type="term" value="F:DNA binding"/>
    <property type="evidence" value="ECO:0007669"/>
    <property type="project" value="InterPro"/>
</dbReference>
<dbReference type="AlphaFoldDB" id="A0A096AFE6"/>
<dbReference type="PANTHER" id="PTHR33360">
    <property type="entry name" value="TRANSPOSASE FOR INSERTION SEQUENCE ELEMENT IS200"/>
    <property type="match status" value="1"/>
</dbReference>
<dbReference type="SMART" id="SM01321">
    <property type="entry name" value="Y1_Tnp"/>
    <property type="match status" value="1"/>
</dbReference>
<dbReference type="PANTHER" id="PTHR33360:SF2">
    <property type="entry name" value="TRANSPOSASE FOR INSERTION SEQUENCE ELEMENT IS200"/>
    <property type="match status" value="1"/>
</dbReference>
<evidence type="ECO:0000313" key="3">
    <source>
        <dbReference type="Proteomes" id="UP000029525"/>
    </source>
</evidence>
<feature type="domain" description="Transposase IS200-like" evidence="1">
    <location>
        <begin position="14"/>
        <end position="131"/>
    </location>
</feature>
<sequence length="133" mass="15895">MTTKNRYHYNSHCVFNIGYHVIWCPKYRRKVLIGGVDERLKELLLEKAKSIDVEIVKMEVMPDHVHLFIKTPPTLAVHFVVNQFKGYTSRLLRNEMPWLKSRLPTLWSRSYYCESVGHISEKTIKRYIEDQKK</sequence>
<evidence type="ECO:0000313" key="2">
    <source>
        <dbReference type="EMBL" id="KGF45645.1"/>
    </source>
</evidence>
<organism evidence="2 3">
    <name type="scientific">Prevotella bivia DNF00320</name>
    <dbReference type="NCBI Taxonomy" id="1401068"/>
    <lineage>
        <taxon>Bacteria</taxon>
        <taxon>Pseudomonadati</taxon>
        <taxon>Bacteroidota</taxon>
        <taxon>Bacteroidia</taxon>
        <taxon>Bacteroidales</taxon>
        <taxon>Prevotellaceae</taxon>
        <taxon>Prevotella</taxon>
    </lineage>
</organism>
<dbReference type="Gene3D" id="3.30.70.1290">
    <property type="entry name" value="Transposase IS200-like"/>
    <property type="match status" value="1"/>
</dbReference>
<dbReference type="RefSeq" id="WP_036865997.1">
    <property type="nucleotide sequence ID" value="NZ_JRNQ01000005.1"/>
</dbReference>
<dbReference type="InterPro" id="IPR036515">
    <property type="entry name" value="Transposase_17_sf"/>
</dbReference>
<dbReference type="OrthoDB" id="9797997at2"/>